<proteinExistence type="predicted"/>
<comment type="caution">
    <text evidence="2">The sequence shown here is derived from an EMBL/GenBank/DDBJ whole genome shotgun (WGS) entry which is preliminary data.</text>
</comment>
<dbReference type="AlphaFoldDB" id="A0AAW4T3D1"/>
<protein>
    <submittedName>
        <fullName evidence="2">Uncharacterized protein</fullName>
    </submittedName>
</protein>
<dbReference type="EMBL" id="JAIZTC010000001">
    <property type="protein sequence ID" value="MCA8377727.1"/>
    <property type="molecule type" value="Genomic_DNA"/>
</dbReference>
<gene>
    <name evidence="2" type="ORF">LGN22_02410</name>
</gene>
<accession>A0AAW4T3D1</accession>
<evidence type="ECO:0000313" key="2">
    <source>
        <dbReference type="EMBL" id="MCA8377727.1"/>
    </source>
</evidence>
<dbReference type="Proteomes" id="UP001199070">
    <property type="component" value="Unassembled WGS sequence"/>
</dbReference>
<evidence type="ECO:0000256" key="1">
    <source>
        <dbReference type="SAM" id="MobiDB-lite"/>
    </source>
</evidence>
<sequence>MAKGARLGRIEKGIHGNRETEMEAAPGLGEASRGRESAGDVLETGGDRGEARDAECEQDQDFVDHASFLMNARRRRAASRRR</sequence>
<organism evidence="2 3">
    <name type="scientific">Burkholderia cenocepacia</name>
    <dbReference type="NCBI Taxonomy" id="95486"/>
    <lineage>
        <taxon>Bacteria</taxon>
        <taxon>Pseudomonadati</taxon>
        <taxon>Pseudomonadota</taxon>
        <taxon>Betaproteobacteria</taxon>
        <taxon>Burkholderiales</taxon>
        <taxon>Burkholderiaceae</taxon>
        <taxon>Burkholderia</taxon>
        <taxon>Burkholderia cepacia complex</taxon>
    </lineage>
</organism>
<reference evidence="2" key="1">
    <citation type="submission" date="2023-08" db="EMBL/GenBank/DDBJ databases">
        <title>A collection of bacterial strains from the Burkholderia cepacia Research Laboratory and Repository.</title>
        <authorList>
            <person name="Lipuma J."/>
            <person name="Spilker T."/>
        </authorList>
    </citation>
    <scope>NUCLEOTIDE SEQUENCE</scope>
    <source>
        <strain evidence="2">AU0862</strain>
    </source>
</reference>
<evidence type="ECO:0000313" key="3">
    <source>
        <dbReference type="Proteomes" id="UP001199070"/>
    </source>
</evidence>
<feature type="compositionally biased region" description="Basic and acidic residues" evidence="1">
    <location>
        <begin position="8"/>
        <end position="21"/>
    </location>
</feature>
<feature type="compositionally biased region" description="Basic and acidic residues" evidence="1">
    <location>
        <begin position="45"/>
        <end position="55"/>
    </location>
</feature>
<feature type="region of interest" description="Disordered" evidence="1">
    <location>
        <begin position="1"/>
        <end position="58"/>
    </location>
</feature>
<dbReference type="RefSeq" id="WP_124469209.1">
    <property type="nucleotide sequence ID" value="NZ_JAGSTJ010000016.1"/>
</dbReference>
<name>A0AAW4T3D1_9BURK</name>